<sequence length="213" mass="23227">MNFDQLKLLPGTVLHLEFHQSNPDTKEPSTLIGYLKNQCIVVSIPMHQGQPRALQLGELVDVTLYSEQLNCSVMFSVQVVNIIDQPLPHAYLSFPVFIARDEARKAQRISTSLIANVKTSAVTVPARIVDVSVSGCKLTAKQDLGAVETPLALATKLSINGHEKIIRLKGRIKGVLAKPAGEGEDFEYGVLFTAVTKEATSLLEQYIDEVSSA</sequence>
<organism evidence="6 7">
    <name type="scientific">Simiduia curdlanivorans</name>
    <dbReference type="NCBI Taxonomy" id="1492769"/>
    <lineage>
        <taxon>Bacteria</taxon>
        <taxon>Pseudomonadati</taxon>
        <taxon>Pseudomonadota</taxon>
        <taxon>Gammaproteobacteria</taxon>
        <taxon>Cellvibrionales</taxon>
        <taxon>Cellvibrionaceae</taxon>
        <taxon>Simiduia</taxon>
    </lineage>
</organism>
<evidence type="ECO:0000313" key="7">
    <source>
        <dbReference type="Proteomes" id="UP001595840"/>
    </source>
</evidence>
<dbReference type="InterPro" id="IPR012349">
    <property type="entry name" value="Split_barrel_FMN-bd"/>
</dbReference>
<reference evidence="7" key="1">
    <citation type="journal article" date="2019" name="Int. J. Syst. Evol. Microbiol.">
        <title>The Global Catalogue of Microorganisms (GCM) 10K type strain sequencing project: providing services to taxonomists for standard genome sequencing and annotation.</title>
        <authorList>
            <consortium name="The Broad Institute Genomics Platform"/>
            <consortium name="The Broad Institute Genome Sequencing Center for Infectious Disease"/>
            <person name="Wu L."/>
            <person name="Ma J."/>
        </authorList>
    </citation>
    <scope>NUCLEOTIDE SEQUENCE [LARGE SCALE GENOMIC DNA]</scope>
    <source>
        <strain evidence="7">CECT 8570</strain>
    </source>
</reference>
<evidence type="ECO:0000259" key="5">
    <source>
        <dbReference type="Pfam" id="PF12945"/>
    </source>
</evidence>
<evidence type="ECO:0000256" key="2">
    <source>
        <dbReference type="ARBA" id="ARBA00022741"/>
    </source>
</evidence>
<protein>
    <submittedName>
        <fullName evidence="6">Flagellar brake protein</fullName>
    </submittedName>
</protein>
<evidence type="ECO:0000256" key="3">
    <source>
        <dbReference type="ARBA" id="ARBA00023143"/>
    </source>
</evidence>
<feature type="domain" description="PilZ" evidence="4">
    <location>
        <begin position="104"/>
        <end position="208"/>
    </location>
</feature>
<dbReference type="Gene3D" id="2.30.110.10">
    <property type="entry name" value="Electron Transport, Fmn-binding Protein, Chain A"/>
    <property type="match status" value="1"/>
</dbReference>
<dbReference type="InterPro" id="IPR009926">
    <property type="entry name" value="T3SS_YcgR_PilZN"/>
</dbReference>
<evidence type="ECO:0000313" key="6">
    <source>
        <dbReference type="EMBL" id="MFC4361779.1"/>
    </source>
</evidence>
<gene>
    <name evidence="6" type="ORF">ACFOX3_05650</name>
</gene>
<keyword evidence="3" id="KW-0975">Bacterial flagellum</keyword>
<evidence type="ECO:0000259" key="4">
    <source>
        <dbReference type="Pfam" id="PF07238"/>
    </source>
</evidence>
<dbReference type="Pfam" id="PF12945">
    <property type="entry name" value="PilZNR"/>
    <property type="match status" value="1"/>
</dbReference>
<keyword evidence="1" id="KW-0973">c-di-GMP</keyword>
<comment type="caution">
    <text evidence="6">The sequence shown here is derived from an EMBL/GenBank/DDBJ whole genome shotgun (WGS) entry which is preliminary data.</text>
</comment>
<keyword evidence="6" id="KW-0966">Cell projection</keyword>
<dbReference type="Pfam" id="PF07238">
    <property type="entry name" value="PilZ"/>
    <property type="match status" value="1"/>
</dbReference>
<dbReference type="RefSeq" id="WP_290263756.1">
    <property type="nucleotide sequence ID" value="NZ_JAUFQG010000006.1"/>
</dbReference>
<evidence type="ECO:0000256" key="1">
    <source>
        <dbReference type="ARBA" id="ARBA00022636"/>
    </source>
</evidence>
<keyword evidence="7" id="KW-1185">Reference proteome</keyword>
<dbReference type="SUPFAM" id="SSF141371">
    <property type="entry name" value="PilZ domain-like"/>
    <property type="match status" value="2"/>
</dbReference>
<dbReference type="EMBL" id="JBHSCX010000004">
    <property type="protein sequence ID" value="MFC4361779.1"/>
    <property type="molecule type" value="Genomic_DNA"/>
</dbReference>
<keyword evidence="6" id="KW-0282">Flagellum</keyword>
<dbReference type="InterPro" id="IPR009875">
    <property type="entry name" value="PilZ_domain"/>
</dbReference>
<keyword evidence="2" id="KW-0547">Nucleotide-binding</keyword>
<accession>A0ABV8V400</accession>
<name>A0ABV8V400_9GAMM</name>
<feature type="domain" description="Type III secretion system flagellar brake protein YcgR PilZN" evidence="5">
    <location>
        <begin position="10"/>
        <end position="95"/>
    </location>
</feature>
<keyword evidence="6" id="KW-0969">Cilium</keyword>
<dbReference type="Proteomes" id="UP001595840">
    <property type="component" value="Unassembled WGS sequence"/>
</dbReference>
<dbReference type="Gene3D" id="2.40.10.220">
    <property type="entry name" value="predicted glycosyltransferase like domains"/>
    <property type="match status" value="1"/>
</dbReference>
<proteinExistence type="predicted"/>